<dbReference type="InterPro" id="IPR043136">
    <property type="entry name" value="B30.2/SPRY_sf"/>
</dbReference>
<dbReference type="Proteomes" id="UP000051952">
    <property type="component" value="Unassembled WGS sequence"/>
</dbReference>
<evidence type="ECO:0000313" key="3">
    <source>
        <dbReference type="EMBL" id="CUF81722.1"/>
    </source>
</evidence>
<evidence type="ECO:0000256" key="1">
    <source>
        <dbReference type="SAM" id="Coils"/>
    </source>
</evidence>
<name>A0A0S4IT74_BODSA</name>
<dbReference type="VEuPathDB" id="TriTrypDB:BSAL_65965"/>
<organism evidence="3 4">
    <name type="scientific">Bodo saltans</name>
    <name type="common">Flagellated protozoan</name>
    <dbReference type="NCBI Taxonomy" id="75058"/>
    <lineage>
        <taxon>Eukaryota</taxon>
        <taxon>Discoba</taxon>
        <taxon>Euglenozoa</taxon>
        <taxon>Kinetoplastea</taxon>
        <taxon>Metakinetoplastina</taxon>
        <taxon>Eubodonida</taxon>
        <taxon>Bodonidae</taxon>
        <taxon>Bodo</taxon>
    </lineage>
</organism>
<accession>A0A0S4IT74</accession>
<dbReference type="AlphaFoldDB" id="A0A0S4IT74"/>
<protein>
    <recommendedName>
        <fullName evidence="5">SPRY domain-containing protein</fullName>
    </recommendedName>
</protein>
<feature type="coiled-coil region" evidence="1">
    <location>
        <begin position="293"/>
        <end position="327"/>
    </location>
</feature>
<proteinExistence type="predicted"/>
<keyword evidence="1" id="KW-0175">Coiled coil</keyword>
<gene>
    <name evidence="3" type="ORF">BSAL_65965</name>
</gene>
<keyword evidence="4" id="KW-1185">Reference proteome</keyword>
<dbReference type="Gene3D" id="2.60.120.920">
    <property type="match status" value="1"/>
</dbReference>
<evidence type="ECO:0000256" key="2">
    <source>
        <dbReference type="SAM" id="MobiDB-lite"/>
    </source>
</evidence>
<reference evidence="4" key="1">
    <citation type="submission" date="2015-09" db="EMBL/GenBank/DDBJ databases">
        <authorList>
            <consortium name="Pathogen Informatics"/>
        </authorList>
    </citation>
    <scope>NUCLEOTIDE SEQUENCE [LARGE SCALE GENOMIC DNA]</scope>
    <source>
        <strain evidence="4">Lake Konstanz</strain>
    </source>
</reference>
<dbReference type="EMBL" id="CYKH01000416">
    <property type="protein sequence ID" value="CUF81722.1"/>
    <property type="molecule type" value="Genomic_DNA"/>
</dbReference>
<feature type="non-terminal residue" evidence="3">
    <location>
        <position position="1"/>
    </location>
</feature>
<feature type="region of interest" description="Disordered" evidence="2">
    <location>
        <begin position="330"/>
        <end position="362"/>
    </location>
</feature>
<evidence type="ECO:0000313" key="4">
    <source>
        <dbReference type="Proteomes" id="UP000051952"/>
    </source>
</evidence>
<sequence>AQSPLLRDMFRKSSDYLTGGARRVTLSEKDPMWATIPDMSSVFASDNLHRFKNFCEAPQMLTALVDLHERLKYKETQADDEWNRFVQETFETRDDQLTLLEGYASNTVASMRGRLEASLKRDIEALRQVYHAHMHQEEKTLRLYFDQQRTNIELFYEREMASLAALRTTIDAKEPESITELRAELAALSEMTSDTYGGNSSQLPRLLMLSDVLLCNELRTQCLKLIASDVSRYAVMPEMNSQLLRANTFRELMTIISDTELQRLHRLTKAKNPATYRGIPLAIIEAERNERGVARAQDLLKRDLKDIQELSRRVNLHMVKLKQQQAQSILSPGDSVGLPGGGAMSPRGGSAMSPRGGSHGGGDRFSQAVRAAHQFTKVQEHPKTLEALRKGFTEEEMYVGWRELLQDTLSRKLQHEGGELNAAVLRVPKGLEGSCSLLPHRRGFDAKQCFKHLTAEGQGCITIGESYHLLYWETRVVFVDSGTRFPANVWIGMDPVMHSMNHVQVEKLRGMMLRERDESVTAHAISSERMAREAADAHVAVGPTISAMQNAMAPAQALMRNFFALSSLNANVLVSPGERAVGVTPVNVAAPGQPNFPVHGFSWANDGIVYHEGIPFDIKCTYDTGDVIGVAVHSMTGEVHLYKNEQRIVPTDKTVAWPRLRQGTTYQPAVTCYCTSLPTGSQPQAAALLHQAVTADEDTVVVSHTAGVFPPKSRIIVELDGRCRVMPSGSIPYSRGAAPAVLLQRTLQSE</sequence>
<evidence type="ECO:0008006" key="5">
    <source>
        <dbReference type="Google" id="ProtNLM"/>
    </source>
</evidence>